<comment type="similarity">
    <text evidence="3">Belongs to the MobA family.</text>
</comment>
<proteinExistence type="inferred from homology"/>
<gene>
    <name evidence="6" type="primary">mobB</name>
    <name evidence="3" type="synonym">mobA</name>
    <name evidence="6" type="ORF">C2L71_07120</name>
</gene>
<feature type="binding site" evidence="3">
    <location>
        <position position="356"/>
    </location>
    <ligand>
        <name>Mg(2+)</name>
        <dbReference type="ChEBI" id="CHEBI:18420"/>
    </ligand>
</feature>
<feature type="domain" description="Molybdopterin-guanine dinucleotide biosynthesis protein B (MobB)" evidence="4">
    <location>
        <begin position="9"/>
        <end position="125"/>
    </location>
</feature>
<dbReference type="GO" id="GO:0005737">
    <property type="term" value="C:cytoplasm"/>
    <property type="evidence" value="ECO:0007669"/>
    <property type="project" value="UniProtKB-SubCell"/>
</dbReference>
<dbReference type="EC" id="2.7.7.77" evidence="3"/>
<name>A0A2K2UBG2_9ACTN</name>
<keyword evidence="1 3" id="KW-0342">GTP-binding</keyword>
<evidence type="ECO:0000256" key="3">
    <source>
        <dbReference type="HAMAP-Rule" id="MF_00316"/>
    </source>
</evidence>
<dbReference type="Gene3D" id="3.40.50.300">
    <property type="entry name" value="P-loop containing nucleotide triphosphate hydrolases"/>
    <property type="match status" value="1"/>
</dbReference>
<dbReference type="GO" id="GO:0005525">
    <property type="term" value="F:GTP binding"/>
    <property type="evidence" value="ECO:0007669"/>
    <property type="project" value="UniProtKB-UniRule"/>
</dbReference>
<keyword evidence="3" id="KW-0479">Metal-binding</keyword>
<dbReference type="PANTHER" id="PTHR40072">
    <property type="entry name" value="MOLYBDOPTERIN-GUANINE DINUCLEOTIDE BIOSYNTHESIS ADAPTER PROTEIN-RELATED"/>
    <property type="match status" value="1"/>
</dbReference>
<keyword evidence="3" id="KW-0547">Nucleotide-binding</keyword>
<dbReference type="GO" id="GO:0006777">
    <property type="term" value="P:Mo-molybdopterin cofactor biosynthetic process"/>
    <property type="evidence" value="ECO:0007669"/>
    <property type="project" value="UniProtKB-KW"/>
</dbReference>
<dbReference type="GO" id="GO:0061603">
    <property type="term" value="F:molybdenum cofactor guanylyltransferase activity"/>
    <property type="evidence" value="ECO:0007669"/>
    <property type="project" value="UniProtKB-EC"/>
</dbReference>
<dbReference type="Pfam" id="PF03205">
    <property type="entry name" value="MobB"/>
    <property type="match status" value="1"/>
</dbReference>
<feature type="binding site" evidence="3">
    <location>
        <position position="356"/>
    </location>
    <ligand>
        <name>GTP</name>
        <dbReference type="ChEBI" id="CHEBI:37565"/>
    </ligand>
</feature>
<keyword evidence="3" id="KW-0808">Transferase</keyword>
<dbReference type="InterPro" id="IPR004435">
    <property type="entry name" value="MobB_dom"/>
</dbReference>
<keyword evidence="7" id="KW-1185">Reference proteome</keyword>
<comment type="cofactor">
    <cofactor evidence="3">
        <name>Mg(2+)</name>
        <dbReference type="ChEBI" id="CHEBI:18420"/>
    </cofactor>
</comment>
<evidence type="ECO:0000259" key="4">
    <source>
        <dbReference type="Pfam" id="PF03205"/>
    </source>
</evidence>
<comment type="catalytic activity">
    <reaction evidence="3">
        <text>Mo-molybdopterin + GTP + H(+) = Mo-molybdopterin guanine dinucleotide + diphosphate</text>
        <dbReference type="Rhea" id="RHEA:34243"/>
        <dbReference type="ChEBI" id="CHEBI:15378"/>
        <dbReference type="ChEBI" id="CHEBI:33019"/>
        <dbReference type="ChEBI" id="CHEBI:37565"/>
        <dbReference type="ChEBI" id="CHEBI:71302"/>
        <dbReference type="ChEBI" id="CHEBI:71310"/>
        <dbReference type="EC" id="2.7.7.77"/>
    </reaction>
</comment>
<comment type="caution">
    <text evidence="3">Lacks conserved residue(s) required for the propagation of feature annotation.</text>
</comment>
<dbReference type="Pfam" id="PF12804">
    <property type="entry name" value="NTP_transf_3"/>
    <property type="match status" value="1"/>
</dbReference>
<dbReference type="NCBIfam" id="TIGR00176">
    <property type="entry name" value="mobB"/>
    <property type="match status" value="1"/>
</dbReference>
<dbReference type="InterPro" id="IPR027417">
    <property type="entry name" value="P-loop_NTPase"/>
</dbReference>
<evidence type="ECO:0000256" key="2">
    <source>
        <dbReference type="ARBA" id="ARBA00023150"/>
    </source>
</evidence>
<dbReference type="GO" id="GO:0046872">
    <property type="term" value="F:metal ion binding"/>
    <property type="evidence" value="ECO:0007669"/>
    <property type="project" value="UniProtKB-KW"/>
</dbReference>
<dbReference type="Gene3D" id="3.90.550.10">
    <property type="entry name" value="Spore Coat Polysaccharide Biosynthesis Protein SpsA, Chain A"/>
    <property type="match status" value="1"/>
</dbReference>
<keyword evidence="3" id="KW-0963">Cytoplasm</keyword>
<dbReference type="PANTHER" id="PTHR40072:SF1">
    <property type="entry name" value="MOLYBDOPTERIN-GUANINE DINUCLEOTIDE BIOSYNTHESIS ADAPTER PROTEIN"/>
    <property type="match status" value="1"/>
</dbReference>
<evidence type="ECO:0000313" key="6">
    <source>
        <dbReference type="EMBL" id="PNV67572.1"/>
    </source>
</evidence>
<comment type="domain">
    <text evidence="3">The N-terminal domain determines nucleotide recognition and specific binding, while the C-terminal domain determines the specific binding to the target protein.</text>
</comment>
<reference evidence="7" key="1">
    <citation type="submission" date="2018-01" db="EMBL/GenBank/DDBJ databases">
        <title>Rubneribacter badeniensis gen. nov., sp. nov., and Colonibacter rubneri, gen. nov., sp. nov., WGS of new members of the Eggerthellaceae.</title>
        <authorList>
            <person name="Danylec N."/>
            <person name="Stoll D.A."/>
            <person name="Doetsch A."/>
            <person name="Kulling S.E."/>
            <person name="Huch M."/>
        </authorList>
    </citation>
    <scope>NUCLEOTIDE SEQUENCE [LARGE SCALE GENOMIC DNA]</scope>
    <source>
        <strain evidence="7">ResAG-96</strain>
    </source>
</reference>
<dbReference type="InterPro" id="IPR029044">
    <property type="entry name" value="Nucleotide-diphossugar_trans"/>
</dbReference>
<dbReference type="AlphaFoldDB" id="A0A2K2UBG2"/>
<keyword evidence="2 3" id="KW-0501">Molybdenum cofactor biosynthesis</keyword>
<comment type="function">
    <text evidence="3">Transfers a GMP moiety from GTP to Mo-molybdopterin (Mo-MPT) cofactor (Moco or molybdenum cofactor) to form Mo-molybdopterin guanine dinucleotide (Mo-MGD) cofactor.</text>
</comment>
<feature type="domain" description="MobA-like NTP transferase" evidence="5">
    <location>
        <begin position="260"/>
        <end position="419"/>
    </location>
</feature>
<accession>A0A2K2UBG2</accession>
<dbReference type="OrthoDB" id="9788394at2"/>
<feature type="binding site" evidence="3">
    <location>
        <position position="275"/>
    </location>
    <ligand>
        <name>GTP</name>
        <dbReference type="ChEBI" id="CHEBI:37565"/>
    </ligand>
</feature>
<dbReference type="SUPFAM" id="SSF53448">
    <property type="entry name" value="Nucleotide-diphospho-sugar transferases"/>
    <property type="match status" value="1"/>
</dbReference>
<dbReference type="CDD" id="cd02503">
    <property type="entry name" value="MobA"/>
    <property type="match status" value="1"/>
</dbReference>
<evidence type="ECO:0000256" key="1">
    <source>
        <dbReference type="ARBA" id="ARBA00023134"/>
    </source>
</evidence>
<dbReference type="InterPro" id="IPR013482">
    <property type="entry name" value="Molybde_CF_guanTrfase"/>
</dbReference>
<evidence type="ECO:0000313" key="7">
    <source>
        <dbReference type="Proteomes" id="UP000236197"/>
    </source>
</evidence>
<dbReference type="EMBL" id="PPEK01000007">
    <property type="protein sequence ID" value="PNV67572.1"/>
    <property type="molecule type" value="Genomic_DNA"/>
</dbReference>
<organism evidence="6 7">
    <name type="scientific">Enteroscipio rubneri</name>
    <dbReference type="NCBI Taxonomy" id="2070686"/>
    <lineage>
        <taxon>Bacteria</taxon>
        <taxon>Bacillati</taxon>
        <taxon>Actinomycetota</taxon>
        <taxon>Coriobacteriia</taxon>
        <taxon>Eggerthellales</taxon>
        <taxon>Eggerthellaceae</taxon>
        <taxon>Enteroscipio</taxon>
    </lineage>
</organism>
<dbReference type="InterPro" id="IPR052539">
    <property type="entry name" value="MGD_biosynthesis_adapter"/>
</dbReference>
<comment type="subcellular location">
    <subcellularLocation>
        <location evidence="3">Cytoplasm</location>
    </subcellularLocation>
</comment>
<dbReference type="RefSeq" id="WP_103265083.1">
    <property type="nucleotide sequence ID" value="NZ_CABMLE010000007.1"/>
</dbReference>
<comment type="caution">
    <text evidence="6">The sequence shown here is derived from an EMBL/GenBank/DDBJ whole genome shotgun (WGS) entry which is preliminary data.</text>
</comment>
<dbReference type="InterPro" id="IPR025877">
    <property type="entry name" value="MobA-like_NTP_Trfase"/>
</dbReference>
<dbReference type="HAMAP" id="MF_00316">
    <property type="entry name" value="MobA"/>
    <property type="match status" value="1"/>
</dbReference>
<protein>
    <recommendedName>
        <fullName evidence="3">Probable molybdenum cofactor guanylyltransferase</fullName>
        <shortName evidence="3">MoCo guanylyltransferase</shortName>
        <ecNumber evidence="3">2.7.7.77</ecNumber>
    </recommendedName>
    <alternativeName>
        <fullName evidence="3">GTP:molybdopterin guanylyltransferase</fullName>
    </alternativeName>
    <alternativeName>
        <fullName evidence="3">Mo-MPT guanylyltransferase</fullName>
    </alternativeName>
    <alternativeName>
        <fullName evidence="3">Molybdopterin guanylyltransferase</fullName>
    </alternativeName>
    <alternativeName>
        <fullName evidence="3">Molybdopterin-guanine dinucleotide synthase</fullName>
        <shortName evidence="3">MGD synthase</shortName>
    </alternativeName>
</protein>
<dbReference type="Proteomes" id="UP000236197">
    <property type="component" value="Unassembled WGS sequence"/>
</dbReference>
<evidence type="ECO:0000259" key="5">
    <source>
        <dbReference type="Pfam" id="PF12804"/>
    </source>
</evidence>
<dbReference type="SUPFAM" id="SSF52540">
    <property type="entry name" value="P-loop containing nucleoside triphosphate hydrolases"/>
    <property type="match status" value="1"/>
</dbReference>
<dbReference type="CDD" id="cd03116">
    <property type="entry name" value="MobB"/>
    <property type="match status" value="1"/>
</dbReference>
<feature type="binding site" evidence="3">
    <location>
        <position position="327"/>
    </location>
    <ligand>
        <name>GTP</name>
        <dbReference type="ChEBI" id="CHEBI:37565"/>
    </ligand>
</feature>
<keyword evidence="3" id="KW-0460">Magnesium</keyword>
<sequence>MVYIPSPAVAVVGRHNSGKTTLVERLIAELVARGLDVGSVKHHSHAGFDIDYPGKDSYRHRAAGARETVIAAPGQMACIKSIEGELECADIVRGMPGHDIVVVEGYRKSGLPTIEIMRAANESDARAASVFAEGARCGWPLGADFTQLARERVVVERGAYRAALGAGSLDTSACELAASGASDDVLGAPGEGDDRSLPSGIDCVDIVGKLPTASTVAVVTDIDEARRAAVSYGVPAFDPDDVRALADFLEQRFARPRVTVVIQAGGESRRMGRSKATVAFAGRPLICRLVERLAPAADELIITTNEPENLEFLKERYPEHGIRLVPDARTVRGALPGLYTALLAASNPYVAVVACDMVFASASLVVAESLAMNESGADAVVPSNKHGFEPFHALYRRAGCLPAVQAALDRGEKRAQAFFSEVNVCEFPQERVLEAEPMGGCFINANTPEELRSIEESFLGK</sequence>